<evidence type="ECO:0000256" key="5">
    <source>
        <dbReference type="ARBA" id="ARBA00022967"/>
    </source>
</evidence>
<evidence type="ECO:0000256" key="2">
    <source>
        <dbReference type="ARBA" id="ARBA00010581"/>
    </source>
</evidence>
<keyword evidence="4 8" id="KW-0812">Transmembrane</keyword>
<dbReference type="InterPro" id="IPR035973">
    <property type="entry name" value="Cyt_c_oxidase_su3-like_sf"/>
</dbReference>
<protein>
    <recommendedName>
        <fullName evidence="3 8">Cytochrome c oxidase subunit 3</fullName>
    </recommendedName>
</protein>
<comment type="caution">
    <text evidence="12">The sequence shown here is derived from an EMBL/GenBank/DDBJ whole genome shotgun (WGS) entry which is preliminary data.</text>
</comment>
<evidence type="ECO:0000259" key="11">
    <source>
        <dbReference type="PROSITE" id="PS50253"/>
    </source>
</evidence>
<dbReference type="InterPro" id="IPR024791">
    <property type="entry name" value="Cyt_c/ubiquinol_Oxase_su3"/>
</dbReference>
<reference evidence="12" key="1">
    <citation type="submission" date="2017-08" db="EMBL/GenBank/DDBJ databases">
        <authorList>
            <person name="Polle J.E."/>
            <person name="Barry K."/>
            <person name="Cushman J."/>
            <person name="Schmutz J."/>
            <person name="Tran D."/>
            <person name="Hathwaick L.T."/>
            <person name="Yim W.C."/>
            <person name="Jenkins J."/>
            <person name="Mckie-Krisberg Z.M."/>
            <person name="Prochnik S."/>
            <person name="Lindquist E."/>
            <person name="Dockter R.B."/>
            <person name="Adam C."/>
            <person name="Molina H."/>
            <person name="Bunkerborg J."/>
            <person name="Jin E."/>
            <person name="Buchheim M."/>
            <person name="Magnuson J."/>
        </authorList>
    </citation>
    <scope>NUCLEOTIDE SEQUENCE</scope>
    <source>
        <strain evidence="12">CCAP 19/18</strain>
    </source>
</reference>
<evidence type="ECO:0000313" key="12">
    <source>
        <dbReference type="EMBL" id="KAF5833453.1"/>
    </source>
</evidence>
<feature type="transmembrane region" description="Helical" evidence="10">
    <location>
        <begin position="217"/>
        <end position="244"/>
    </location>
</feature>
<dbReference type="Pfam" id="PF00510">
    <property type="entry name" value="COX3"/>
    <property type="match status" value="1"/>
</dbReference>
<keyword evidence="7 10" id="KW-0472">Membrane</keyword>
<feature type="domain" description="Heme-copper oxidase subunit III family profile" evidence="11">
    <location>
        <begin position="141"/>
        <end position="393"/>
    </location>
</feature>
<name>A0ABQ7GFU0_DUNSA</name>
<dbReference type="SUPFAM" id="SSF81452">
    <property type="entry name" value="Cytochrome c oxidase subunit III-like"/>
    <property type="match status" value="1"/>
</dbReference>
<comment type="subcellular location">
    <subcellularLocation>
        <location evidence="1">Membrane</location>
        <topology evidence="1">Multi-pass membrane protein</topology>
    </subcellularLocation>
</comment>
<evidence type="ECO:0000256" key="7">
    <source>
        <dbReference type="ARBA" id="ARBA00023136"/>
    </source>
</evidence>
<feature type="transmembrane region" description="Helical" evidence="10">
    <location>
        <begin position="372"/>
        <end position="391"/>
    </location>
</feature>
<keyword evidence="5" id="KW-1278">Translocase</keyword>
<sequence length="393" mass="41783">MAGRAAANSLLRTLQRLPGSAFQGEATSTVARSFAGHGFSALAGSSAAPPSSSSAFSLQGATQGTNGFNMQARNSLPLSFAAHMHSLGRKDDEQGSSVTVGELPKVPTALSALPPRPKAMTQARRSMASAADEAPHIDSTMAHPFHILPPSPWPFYACMGAMTSLLGMAGWFHAIPGTSEVMYAGLASTAATALAWWRDCMIEADMGMHSELQKKNLLNGVWLFIVSEAVLFVGLLWSCVHLGMSPNVWVQMQWPPVGIEAIGWEGRALVMSAVLAASYYSANVAVVAKDPKVVLGALGTTTALGALFLADQYLEYSTAPFTITDSPYGSTFYVTTGFHGFHVLLGSIWLAAAMANYSKTNKPTTNLKGAVLYWHFVDIVWIAVYGIIYAAQL</sequence>
<feature type="region of interest" description="Disordered" evidence="9">
    <location>
        <begin position="105"/>
        <end position="126"/>
    </location>
</feature>
<evidence type="ECO:0000256" key="1">
    <source>
        <dbReference type="ARBA" id="ARBA00004141"/>
    </source>
</evidence>
<evidence type="ECO:0000256" key="6">
    <source>
        <dbReference type="ARBA" id="ARBA00022989"/>
    </source>
</evidence>
<dbReference type="InterPro" id="IPR013833">
    <property type="entry name" value="Cyt_c_oxidase_su3_a-hlx"/>
</dbReference>
<dbReference type="PANTHER" id="PTHR11403:SF7">
    <property type="entry name" value="CYTOCHROME C OXIDASE SUBUNIT 3"/>
    <property type="match status" value="1"/>
</dbReference>
<feature type="transmembrane region" description="Helical" evidence="10">
    <location>
        <begin position="264"/>
        <end position="281"/>
    </location>
</feature>
<gene>
    <name evidence="12" type="ORF">DUNSADRAFT_10243</name>
</gene>
<comment type="similarity">
    <text evidence="2 8">Belongs to the cytochrome c oxidase subunit 3 family.</text>
</comment>
<dbReference type="Proteomes" id="UP000815325">
    <property type="component" value="Unassembled WGS sequence"/>
</dbReference>
<organism evidence="12 13">
    <name type="scientific">Dunaliella salina</name>
    <name type="common">Green alga</name>
    <name type="synonym">Protococcus salinus</name>
    <dbReference type="NCBI Taxonomy" id="3046"/>
    <lineage>
        <taxon>Eukaryota</taxon>
        <taxon>Viridiplantae</taxon>
        <taxon>Chlorophyta</taxon>
        <taxon>core chlorophytes</taxon>
        <taxon>Chlorophyceae</taxon>
        <taxon>CS clade</taxon>
        <taxon>Chlamydomonadales</taxon>
        <taxon>Dunaliellaceae</taxon>
        <taxon>Dunaliella</taxon>
    </lineage>
</organism>
<evidence type="ECO:0000256" key="3">
    <source>
        <dbReference type="ARBA" id="ARBA00015944"/>
    </source>
</evidence>
<dbReference type="CDD" id="cd01665">
    <property type="entry name" value="Cyt_c_Oxidase_III"/>
    <property type="match status" value="1"/>
</dbReference>
<feature type="transmembrane region" description="Helical" evidence="10">
    <location>
        <begin position="153"/>
        <end position="175"/>
    </location>
</feature>
<evidence type="ECO:0000256" key="9">
    <source>
        <dbReference type="SAM" id="MobiDB-lite"/>
    </source>
</evidence>
<dbReference type="Gene3D" id="1.10.287.70">
    <property type="match status" value="1"/>
</dbReference>
<proteinExistence type="inferred from homology"/>
<evidence type="ECO:0000256" key="10">
    <source>
        <dbReference type="SAM" id="Phobius"/>
    </source>
</evidence>
<dbReference type="EMBL" id="MU069810">
    <property type="protein sequence ID" value="KAF5833453.1"/>
    <property type="molecule type" value="Genomic_DNA"/>
</dbReference>
<dbReference type="PROSITE" id="PS50253">
    <property type="entry name" value="COX3"/>
    <property type="match status" value="1"/>
</dbReference>
<evidence type="ECO:0000256" key="4">
    <source>
        <dbReference type="ARBA" id="ARBA00022692"/>
    </source>
</evidence>
<accession>A0ABQ7GFU0</accession>
<keyword evidence="8" id="KW-0496">Mitochondrion</keyword>
<feature type="transmembrane region" description="Helical" evidence="10">
    <location>
        <begin position="330"/>
        <end position="352"/>
    </location>
</feature>
<comment type="function">
    <text evidence="8">Component of the cytochrome c oxidase, the last enzyme in the mitochondrial electron transport chain which drives oxidative phosphorylation. The respiratory chain contains 3 multisubunit complexes succinate dehydrogenase (complex II, CII), ubiquinol-cytochrome c oxidoreductase (cytochrome b-c1 complex, complex III, CIII) and cytochrome c oxidase (complex IV, CIV), that cooperate to transfer electrons derived from NADH and succinate to molecular oxygen, creating an electrochemical gradient over the inner membrane that drives transmembrane transport and the ATP synthase. Cytochrome c oxidase is the component of the respiratory chain that catalyzes the reduction of oxygen to water. Electrons originating from reduced cytochrome c in the intermembrane space (IMS) are transferred via the dinuclear copper A center (CU(A)) of subunit 2 and heme A of subunit 1 to the active site in subunit 1, a binuclear center (BNC) formed by heme A3 and copper B (CU(B)). The BNC reduces molecular oxygen to 2 water molecules using 4 electrons from cytochrome c in the IMS and 4 protons from the mitochondrial matrix.</text>
</comment>
<dbReference type="InterPro" id="IPR033945">
    <property type="entry name" value="Cyt_c_oxase_su3_dom"/>
</dbReference>
<dbReference type="PANTHER" id="PTHR11403">
    <property type="entry name" value="CYTOCHROME C OXIDASE SUBUNIT III"/>
    <property type="match status" value="1"/>
</dbReference>
<evidence type="ECO:0000313" key="13">
    <source>
        <dbReference type="Proteomes" id="UP000815325"/>
    </source>
</evidence>
<dbReference type="Gene3D" id="1.20.120.80">
    <property type="entry name" value="Cytochrome c oxidase, subunit III, four-helix bundle"/>
    <property type="match status" value="1"/>
</dbReference>
<keyword evidence="13" id="KW-1185">Reference proteome</keyword>
<evidence type="ECO:0000256" key="8">
    <source>
        <dbReference type="RuleBase" id="RU003375"/>
    </source>
</evidence>
<feature type="transmembrane region" description="Helical" evidence="10">
    <location>
        <begin position="181"/>
        <end position="197"/>
    </location>
</feature>
<dbReference type="InterPro" id="IPR000298">
    <property type="entry name" value="Cyt_c_oxidase-like_su3"/>
</dbReference>
<keyword evidence="6 10" id="KW-1133">Transmembrane helix</keyword>
<feature type="transmembrane region" description="Helical" evidence="10">
    <location>
        <begin position="293"/>
        <end position="310"/>
    </location>
</feature>